<name>A0ABM9JM64_9RALS</name>
<proteinExistence type="predicted"/>
<dbReference type="EMBL" id="CATZBU010000006">
    <property type="protein sequence ID" value="CAJ0797432.1"/>
    <property type="molecule type" value="Genomic_DNA"/>
</dbReference>
<reference evidence="1 2" key="1">
    <citation type="submission" date="2023-07" db="EMBL/GenBank/DDBJ databases">
        <authorList>
            <person name="Peeters C."/>
        </authorList>
    </citation>
    <scope>NUCLEOTIDE SEQUENCE [LARGE SCALE GENOMIC DNA]</scope>
    <source>
        <strain evidence="1 2">LMG 19083</strain>
    </source>
</reference>
<evidence type="ECO:0000313" key="1">
    <source>
        <dbReference type="EMBL" id="CAJ0797432.1"/>
    </source>
</evidence>
<dbReference type="Proteomes" id="UP001189813">
    <property type="component" value="Unassembled WGS sequence"/>
</dbReference>
<gene>
    <name evidence="1" type="ORF">LMG19083_03010</name>
</gene>
<protein>
    <submittedName>
        <fullName evidence="1">Uncharacterized protein</fullName>
    </submittedName>
</protein>
<organism evidence="1 2">
    <name type="scientific">Ralstonia psammae</name>
    <dbReference type="NCBI Taxonomy" id="3058598"/>
    <lineage>
        <taxon>Bacteria</taxon>
        <taxon>Pseudomonadati</taxon>
        <taxon>Pseudomonadota</taxon>
        <taxon>Betaproteobacteria</taxon>
        <taxon>Burkholderiales</taxon>
        <taxon>Burkholderiaceae</taxon>
        <taxon>Ralstonia</taxon>
    </lineage>
</organism>
<keyword evidence="2" id="KW-1185">Reference proteome</keyword>
<accession>A0ABM9JM64</accession>
<comment type="caution">
    <text evidence="1">The sequence shown here is derived from an EMBL/GenBank/DDBJ whole genome shotgun (WGS) entry which is preliminary data.</text>
</comment>
<sequence length="51" mass="5518">MTPACDDWMTRLWSLAACHANLGLIADLHVLTLIELWGVYCFLGGIDGGAI</sequence>
<evidence type="ECO:0000313" key="2">
    <source>
        <dbReference type="Proteomes" id="UP001189813"/>
    </source>
</evidence>